<organism evidence="2 3">
    <name type="scientific">Campylobacter lanienae NCTC 13004</name>
    <dbReference type="NCBI Taxonomy" id="1031753"/>
    <lineage>
        <taxon>Bacteria</taxon>
        <taxon>Pseudomonadati</taxon>
        <taxon>Campylobacterota</taxon>
        <taxon>Epsilonproteobacteria</taxon>
        <taxon>Campylobacterales</taxon>
        <taxon>Campylobacteraceae</taxon>
        <taxon>Campylobacter</taxon>
    </lineage>
</organism>
<evidence type="ECO:0008006" key="4">
    <source>
        <dbReference type="Google" id="ProtNLM"/>
    </source>
</evidence>
<accession>A0A1X9SL71</accession>
<dbReference type="InterPro" id="IPR013417">
    <property type="entry name" value="CHP02588"/>
</dbReference>
<evidence type="ECO:0000256" key="1">
    <source>
        <dbReference type="SAM" id="Phobius"/>
    </source>
</evidence>
<proteinExistence type="predicted"/>
<dbReference type="RefSeq" id="WP_096027901.1">
    <property type="nucleotide sequence ID" value="NZ_CP015578.1"/>
</dbReference>
<keyword evidence="1" id="KW-1133">Transmembrane helix</keyword>
<dbReference type="GeneID" id="46920669"/>
<evidence type="ECO:0000313" key="3">
    <source>
        <dbReference type="Proteomes" id="UP000202031"/>
    </source>
</evidence>
<dbReference type="Pfam" id="PF09624">
    <property type="entry name" value="DUF2393"/>
    <property type="match status" value="1"/>
</dbReference>
<dbReference type="EMBL" id="CP015578">
    <property type="protein sequence ID" value="ARQ96969.1"/>
    <property type="molecule type" value="Genomic_DNA"/>
</dbReference>
<dbReference type="Proteomes" id="UP000202031">
    <property type="component" value="Chromosome"/>
</dbReference>
<dbReference type="AlphaFoldDB" id="A0A1X9SL71"/>
<protein>
    <recommendedName>
        <fullName evidence="4">DUF2393 domain protein</fullName>
    </recommendedName>
</protein>
<sequence length="174" mass="20380">MINNLSTTIKFYINNFGFYDYVAISWVILLFFALLVLALYLLFKKPLLALFIFIFDFGGLGAGLFYSLKFIDDTMRPRELVIAPLRQLSYSDTLIADINLTNTSKRAFKICRVKLSFHNIGQNRIQDFKFRLSPFHTQTTIIQDIMPSQMKEIKFIIKDFRPQNYNTILNSECF</sequence>
<keyword evidence="1" id="KW-0812">Transmembrane</keyword>
<reference evidence="3" key="1">
    <citation type="journal article" date="2017" name="Genome Biol. Evol.">
        <title>Comparative Genomic Analysis Identifies a Campylobacter Clade Deficient in Selenium Metabolism.</title>
        <authorList>
            <person name="Miller W.G."/>
            <person name="Yee E."/>
            <person name="Lopes B.S."/>
            <person name="Chapman M.H."/>
            <person name="Huynh S."/>
            <person name="Bono J.L."/>
            <person name="Parker C.T."/>
            <person name="Strachan N.J.C."/>
            <person name="Forbes K.J."/>
        </authorList>
    </citation>
    <scope>NUCLEOTIDE SEQUENCE [LARGE SCALE GENOMIC DNA]</scope>
    <source>
        <strain evidence="3">NCTC 13004</strain>
    </source>
</reference>
<name>A0A1X9SL71_9BACT</name>
<feature type="transmembrane region" description="Helical" evidence="1">
    <location>
        <begin position="48"/>
        <end position="68"/>
    </location>
</feature>
<keyword evidence="1" id="KW-0472">Membrane</keyword>
<dbReference type="KEGG" id="clx:CLAN_0198"/>
<gene>
    <name evidence="2" type="ORF">CLAN_0198</name>
</gene>
<evidence type="ECO:0000313" key="2">
    <source>
        <dbReference type="EMBL" id="ARQ96969.1"/>
    </source>
</evidence>
<feature type="transmembrane region" description="Helical" evidence="1">
    <location>
        <begin position="21"/>
        <end position="42"/>
    </location>
</feature>